<evidence type="ECO:0000256" key="2">
    <source>
        <dbReference type="SAM" id="SignalP"/>
    </source>
</evidence>
<gene>
    <name evidence="3" type="ORF">JOM49_002480</name>
</gene>
<keyword evidence="1" id="KW-0472">Membrane</keyword>
<feature type="signal peptide" evidence="2">
    <location>
        <begin position="1"/>
        <end position="28"/>
    </location>
</feature>
<reference evidence="3 4" key="1">
    <citation type="submission" date="2021-03" db="EMBL/GenBank/DDBJ databases">
        <title>Sequencing the genomes of 1000 actinobacteria strains.</title>
        <authorList>
            <person name="Klenk H.-P."/>
        </authorList>
    </citation>
    <scope>NUCLEOTIDE SEQUENCE [LARGE SCALE GENOMIC DNA]</scope>
    <source>
        <strain evidence="3 4">DSM 45510</strain>
    </source>
</reference>
<feature type="chain" id="PRO_5047408418" evidence="2">
    <location>
        <begin position="29"/>
        <end position="224"/>
    </location>
</feature>
<dbReference type="InterPro" id="IPR046657">
    <property type="entry name" value="DUF6766"/>
</dbReference>
<evidence type="ECO:0000313" key="4">
    <source>
        <dbReference type="Proteomes" id="UP000741013"/>
    </source>
</evidence>
<feature type="transmembrane region" description="Helical" evidence="1">
    <location>
        <begin position="131"/>
        <end position="154"/>
    </location>
</feature>
<evidence type="ECO:0000313" key="3">
    <source>
        <dbReference type="EMBL" id="MBP2180954.1"/>
    </source>
</evidence>
<dbReference type="RefSeq" id="WP_209664436.1">
    <property type="nucleotide sequence ID" value="NZ_JAGGMS010000001.1"/>
</dbReference>
<accession>A0ABS4PQ16</accession>
<proteinExistence type="predicted"/>
<evidence type="ECO:0000256" key="1">
    <source>
        <dbReference type="SAM" id="Phobius"/>
    </source>
</evidence>
<dbReference type="EMBL" id="JAGGMS010000001">
    <property type="protein sequence ID" value="MBP2180954.1"/>
    <property type="molecule type" value="Genomic_DNA"/>
</dbReference>
<sequence length="224" mass="24486">MRKFLRDNGLSLGFGLLFLLALAGQALAGHTDFNDRQLQDGGSPVGFGDYLTSSDFLVDVAENWQSEYLQFLLYVVATVYLIQRGSPESKPSSRIGRESDRDQLVGAHARARSPKWAKTGGWRTAVFSRSLGLVMGLLFLATWGIQSVAGLAAYNSDQLLSFGDPVDWLGYVGSAEFWNRSLQNWQSEFLALGSMAVLSVYLRQRGSPESKPVGAPHTATDETG</sequence>
<dbReference type="Proteomes" id="UP000741013">
    <property type="component" value="Unassembled WGS sequence"/>
</dbReference>
<keyword evidence="4" id="KW-1185">Reference proteome</keyword>
<name>A0ABS4PQ16_9PSEU</name>
<organism evidence="3 4">
    <name type="scientific">Amycolatopsis magusensis</name>
    <dbReference type="NCBI Taxonomy" id="882444"/>
    <lineage>
        <taxon>Bacteria</taxon>
        <taxon>Bacillati</taxon>
        <taxon>Actinomycetota</taxon>
        <taxon>Actinomycetes</taxon>
        <taxon>Pseudonocardiales</taxon>
        <taxon>Pseudonocardiaceae</taxon>
        <taxon>Amycolatopsis</taxon>
    </lineage>
</organism>
<protein>
    <submittedName>
        <fullName evidence="3">Uncharacterized protein</fullName>
    </submittedName>
</protein>
<comment type="caution">
    <text evidence="3">The sequence shown here is derived from an EMBL/GenBank/DDBJ whole genome shotgun (WGS) entry which is preliminary data.</text>
</comment>
<keyword evidence="1" id="KW-1133">Transmembrane helix</keyword>
<keyword evidence="1" id="KW-0812">Transmembrane</keyword>
<dbReference type="Pfam" id="PF20554">
    <property type="entry name" value="DUF6766"/>
    <property type="match status" value="1"/>
</dbReference>
<keyword evidence="2" id="KW-0732">Signal</keyword>